<evidence type="ECO:0000313" key="4">
    <source>
        <dbReference type="Proteomes" id="UP000600139"/>
    </source>
</evidence>
<protein>
    <recommendedName>
        <fullName evidence="2">Glycine zipper domain-containing protein</fullName>
    </recommendedName>
</protein>
<dbReference type="EMBL" id="JAENIK010000009">
    <property type="protein sequence ID" value="MBK1815775.1"/>
    <property type="molecule type" value="Genomic_DNA"/>
</dbReference>
<proteinExistence type="predicted"/>
<dbReference type="Proteomes" id="UP000600139">
    <property type="component" value="Unassembled WGS sequence"/>
</dbReference>
<evidence type="ECO:0000256" key="1">
    <source>
        <dbReference type="SAM" id="SignalP"/>
    </source>
</evidence>
<keyword evidence="1" id="KW-0732">Signal</keyword>
<dbReference type="InterPro" id="IPR039567">
    <property type="entry name" value="Gly-zipper"/>
</dbReference>
<feature type="signal peptide" evidence="1">
    <location>
        <begin position="1"/>
        <end position="24"/>
    </location>
</feature>
<dbReference type="Pfam" id="PF13488">
    <property type="entry name" value="Gly-zipper_Omp"/>
    <property type="match status" value="1"/>
</dbReference>
<organism evidence="3 4">
    <name type="scientific">Luteolibacter yonseiensis</name>
    <dbReference type="NCBI Taxonomy" id="1144680"/>
    <lineage>
        <taxon>Bacteria</taxon>
        <taxon>Pseudomonadati</taxon>
        <taxon>Verrucomicrobiota</taxon>
        <taxon>Verrucomicrobiia</taxon>
        <taxon>Verrucomicrobiales</taxon>
        <taxon>Verrucomicrobiaceae</taxon>
        <taxon>Luteolibacter</taxon>
    </lineage>
</organism>
<dbReference type="AlphaFoldDB" id="A0A934R5E1"/>
<evidence type="ECO:0000259" key="2">
    <source>
        <dbReference type="Pfam" id="PF13488"/>
    </source>
</evidence>
<accession>A0A934R5E1</accession>
<dbReference type="RefSeq" id="WP_200350732.1">
    <property type="nucleotide sequence ID" value="NZ_BAABHZ010000008.1"/>
</dbReference>
<gene>
    <name evidence="3" type="ORF">JIN84_09110</name>
</gene>
<feature type="chain" id="PRO_5037414064" description="Glycine zipper domain-containing protein" evidence="1">
    <location>
        <begin position="25"/>
        <end position="82"/>
    </location>
</feature>
<sequence length="82" mass="7902">MKTTIIAITSAVAAMTLSNCTSPAGPDTQRGIATGGLLGAGAGAIIGHQSGRTAEGALLGAAVGGTAGGLYGNARDQERRGY</sequence>
<comment type="caution">
    <text evidence="3">The sequence shown here is derived from an EMBL/GenBank/DDBJ whole genome shotgun (WGS) entry which is preliminary data.</text>
</comment>
<reference evidence="3" key="1">
    <citation type="submission" date="2021-01" db="EMBL/GenBank/DDBJ databases">
        <title>Modified the classification status of verrucomicrobia.</title>
        <authorList>
            <person name="Feng X."/>
        </authorList>
    </citation>
    <scope>NUCLEOTIDE SEQUENCE</scope>
    <source>
        <strain evidence="3">JCM 18052</strain>
    </source>
</reference>
<keyword evidence="4" id="KW-1185">Reference proteome</keyword>
<evidence type="ECO:0000313" key="3">
    <source>
        <dbReference type="EMBL" id="MBK1815775.1"/>
    </source>
</evidence>
<name>A0A934R5E1_9BACT</name>
<feature type="domain" description="Glycine zipper" evidence="2">
    <location>
        <begin position="34"/>
        <end position="78"/>
    </location>
</feature>